<dbReference type="InterPro" id="IPR016181">
    <property type="entry name" value="Acyl_CoA_acyltransferase"/>
</dbReference>
<sequence>MDATRWTGLSTAPHGAILSRIAEMIREVHLDARLRPEHPQAWMEMETRFSYLPVSCSGSMIDYQMAYGRCGGAVMIDISLILNHDRNPCGLWPLSLTLLENGDIRISSQGGCIAPPLFRAELAGKSVHDIVTRCLNFLKLLGNWTRHRELVLMEGFSGLHAIGHWHDQLMRLGAVVTLRHELFVDLSLSLAEIKSCMRKSFRSLITSGSKIWQIESITSANPEVWAEFKRLHFQVAGRSTRSDETWQIQYDTVVSQQGFLIGLRDAHQRLVGGGYFHVTRQEGCYAVAAYDRALFDKPLGHVVQFLAIQEMQRRGLRWYKIGRRHYPADTPSPTEKELSISCFKQGFATHILPSYEFSLTISPS</sequence>
<dbReference type="InterPro" id="IPR030952">
    <property type="entry name" value="FemAB"/>
</dbReference>
<reference evidence="1 2" key="1">
    <citation type="submission" date="2024-09" db="EMBL/GenBank/DDBJ databases">
        <title>Draft genome sequence of Candidatus Magnetaquicoccaceae bacterium FCR-1.</title>
        <authorList>
            <person name="Shimoshige H."/>
            <person name="Shimamura S."/>
            <person name="Taoka A."/>
            <person name="Kobayashi H."/>
            <person name="Maekawa T."/>
        </authorList>
    </citation>
    <scope>NUCLEOTIDE SEQUENCE [LARGE SCALE GENOMIC DNA]</scope>
    <source>
        <strain evidence="1 2">FCR-1</strain>
    </source>
</reference>
<dbReference type="Proteomes" id="UP001628193">
    <property type="component" value="Unassembled WGS sequence"/>
</dbReference>
<dbReference type="RefSeq" id="WP_420905159.1">
    <property type="nucleotide sequence ID" value="NZ_BAAFGK010000004.1"/>
</dbReference>
<comment type="caution">
    <text evidence="1">The sequence shown here is derived from an EMBL/GenBank/DDBJ whole genome shotgun (WGS) entry which is preliminary data.</text>
</comment>
<accession>A0ABQ0C9A7</accession>
<dbReference type="EMBL" id="BAAFGK010000004">
    <property type="protein sequence ID" value="GAB0057463.1"/>
    <property type="molecule type" value="Genomic_DNA"/>
</dbReference>
<dbReference type="NCBIfam" id="TIGR04421">
    <property type="entry name" value="FemAB_IMCC1989"/>
    <property type="match status" value="1"/>
</dbReference>
<dbReference type="SUPFAM" id="SSF55729">
    <property type="entry name" value="Acyl-CoA N-acyltransferases (Nat)"/>
    <property type="match status" value="1"/>
</dbReference>
<keyword evidence="2" id="KW-1185">Reference proteome</keyword>
<protein>
    <recommendedName>
        <fullName evidence="3">BioF2-like acetyltransferase domain-containing protein</fullName>
    </recommendedName>
</protein>
<evidence type="ECO:0008006" key="3">
    <source>
        <dbReference type="Google" id="ProtNLM"/>
    </source>
</evidence>
<dbReference type="Gene3D" id="3.40.630.30">
    <property type="match status" value="1"/>
</dbReference>
<evidence type="ECO:0000313" key="1">
    <source>
        <dbReference type="EMBL" id="GAB0057463.1"/>
    </source>
</evidence>
<gene>
    <name evidence="1" type="ORF">SIID45300_01791</name>
</gene>
<organism evidence="1 2">
    <name type="scientific">Candidatus Magnetaquiglobus chichijimensis</name>
    <dbReference type="NCBI Taxonomy" id="3141448"/>
    <lineage>
        <taxon>Bacteria</taxon>
        <taxon>Pseudomonadati</taxon>
        <taxon>Pseudomonadota</taxon>
        <taxon>Magnetococcia</taxon>
        <taxon>Magnetococcales</taxon>
        <taxon>Candidatus Magnetaquicoccaceae</taxon>
        <taxon>Candidatus Magnetaquiglobus</taxon>
    </lineage>
</organism>
<name>A0ABQ0C9A7_9PROT</name>
<proteinExistence type="predicted"/>
<evidence type="ECO:0000313" key="2">
    <source>
        <dbReference type="Proteomes" id="UP001628193"/>
    </source>
</evidence>